<dbReference type="GO" id="GO:0016747">
    <property type="term" value="F:acyltransferase activity, transferring groups other than amino-acyl groups"/>
    <property type="evidence" value="ECO:0007669"/>
    <property type="project" value="InterPro"/>
</dbReference>
<feature type="domain" description="N-acetyltransferase" evidence="3">
    <location>
        <begin position="1"/>
        <end position="145"/>
    </location>
</feature>
<dbReference type="RefSeq" id="WP_245926359.1">
    <property type="nucleotide sequence ID" value="NZ_MPDK01000019.1"/>
</dbReference>
<evidence type="ECO:0000313" key="5">
    <source>
        <dbReference type="Proteomes" id="UP000245380"/>
    </source>
</evidence>
<evidence type="ECO:0000256" key="1">
    <source>
        <dbReference type="ARBA" id="ARBA00022679"/>
    </source>
</evidence>
<comment type="caution">
    <text evidence="4">The sequence shown here is derived from an EMBL/GenBank/DDBJ whole genome shotgun (WGS) entry which is preliminary data.</text>
</comment>
<dbReference type="PROSITE" id="PS51186">
    <property type="entry name" value="GNAT"/>
    <property type="match status" value="1"/>
</dbReference>
<dbReference type="InterPro" id="IPR050680">
    <property type="entry name" value="YpeA/RimI_acetyltransf"/>
</dbReference>
<organism evidence="4 5">
    <name type="scientific">Sulfoacidibacillus thermotolerans</name>
    <name type="common">Acidibacillus sulfuroxidans</name>
    <dbReference type="NCBI Taxonomy" id="1765684"/>
    <lineage>
        <taxon>Bacteria</taxon>
        <taxon>Bacillati</taxon>
        <taxon>Bacillota</taxon>
        <taxon>Bacilli</taxon>
        <taxon>Bacillales</taxon>
        <taxon>Alicyclobacillaceae</taxon>
        <taxon>Sulfoacidibacillus</taxon>
    </lineage>
</organism>
<keyword evidence="5" id="KW-1185">Reference proteome</keyword>
<dbReference type="AlphaFoldDB" id="A0A2U3D727"/>
<dbReference type="Proteomes" id="UP000245380">
    <property type="component" value="Unassembled WGS sequence"/>
</dbReference>
<protein>
    <recommendedName>
        <fullName evidence="3">N-acetyltransferase domain-containing protein</fullName>
    </recommendedName>
</protein>
<reference evidence="4 5" key="1">
    <citation type="submission" date="2016-11" db="EMBL/GenBank/DDBJ databases">
        <title>Comparative genomics of Acidibacillus ferroxidans species.</title>
        <authorList>
            <person name="Oliveira G."/>
            <person name="Nunes G."/>
            <person name="Oliveira R."/>
            <person name="Araujo F."/>
            <person name="Salim A."/>
            <person name="Scholte L."/>
            <person name="Morais D."/>
            <person name="Nancucheo I."/>
            <person name="Johnson D.B."/>
            <person name="Grail B."/>
            <person name="Bittencourt J."/>
            <person name="Valadares R."/>
        </authorList>
    </citation>
    <scope>NUCLEOTIDE SEQUENCE [LARGE SCALE GENOMIC DNA]</scope>
    <source>
        <strain evidence="4 5">Y002</strain>
    </source>
</reference>
<dbReference type="SUPFAM" id="SSF55729">
    <property type="entry name" value="Acyl-CoA N-acyltransferases (Nat)"/>
    <property type="match status" value="1"/>
</dbReference>
<dbReference type="Gene3D" id="3.40.630.30">
    <property type="match status" value="1"/>
</dbReference>
<dbReference type="InterPro" id="IPR000182">
    <property type="entry name" value="GNAT_dom"/>
</dbReference>
<keyword evidence="1" id="KW-0808">Transferase</keyword>
<accession>A0A2U3D727</accession>
<dbReference type="Pfam" id="PF00583">
    <property type="entry name" value="Acetyltransf_1"/>
    <property type="match status" value="1"/>
</dbReference>
<gene>
    <name evidence="4" type="ORF">BM613_10570</name>
</gene>
<dbReference type="CDD" id="cd04301">
    <property type="entry name" value="NAT_SF"/>
    <property type="match status" value="1"/>
</dbReference>
<proteinExistence type="predicted"/>
<dbReference type="PANTHER" id="PTHR43420">
    <property type="entry name" value="ACETYLTRANSFERASE"/>
    <property type="match status" value="1"/>
</dbReference>
<keyword evidence="2" id="KW-0012">Acyltransferase</keyword>
<evidence type="ECO:0000259" key="3">
    <source>
        <dbReference type="PROSITE" id="PS51186"/>
    </source>
</evidence>
<name>A0A2U3D727_SULT2</name>
<evidence type="ECO:0000256" key="2">
    <source>
        <dbReference type="ARBA" id="ARBA00023315"/>
    </source>
</evidence>
<evidence type="ECO:0000313" key="4">
    <source>
        <dbReference type="EMBL" id="PWI57085.1"/>
    </source>
</evidence>
<dbReference type="PANTHER" id="PTHR43420:SF47">
    <property type="entry name" value="N-ACETYLTRANSFERASE DOMAIN-CONTAINING PROTEIN"/>
    <property type="match status" value="1"/>
</dbReference>
<dbReference type="InterPro" id="IPR016181">
    <property type="entry name" value="Acyl_CoA_acyltransferase"/>
</dbReference>
<sequence>MFVPEGQKPFPRTIIDKPFISKYVDGWGEQNSDIGLIVEKDNHPIGAIWLHRFDEAHKEFGYVDDETPEIGIAILEEFRGEGIGTALMCELEVQARSYGYKKLCLRVDPTNPARRLYERFGYVHVGWCDTSWTDDEALRDLMRAREATKEDQLRARHQLIKFLLQHEVKSPEKE</sequence>
<dbReference type="EMBL" id="MPDK01000019">
    <property type="protein sequence ID" value="PWI57085.1"/>
    <property type="molecule type" value="Genomic_DNA"/>
</dbReference>